<accession>A0ABN5WHP6</accession>
<dbReference type="Pfam" id="PF07690">
    <property type="entry name" value="MFS_1"/>
    <property type="match status" value="1"/>
</dbReference>
<feature type="transmembrane region" description="Helical" evidence="5">
    <location>
        <begin position="150"/>
        <end position="173"/>
    </location>
</feature>
<dbReference type="PANTHER" id="PTHR23508">
    <property type="entry name" value="CARBOXYLIC ACID TRANSPORTER PROTEIN HOMOLOG"/>
    <property type="match status" value="1"/>
</dbReference>
<dbReference type="RefSeq" id="WP_261934305.1">
    <property type="nucleotide sequence ID" value="NZ_AP018817.1"/>
</dbReference>
<feature type="domain" description="Major facilitator superfamily (MFS) profile" evidence="6">
    <location>
        <begin position="25"/>
        <end position="450"/>
    </location>
</feature>
<proteinExistence type="predicted"/>
<feature type="transmembrane region" description="Helical" evidence="5">
    <location>
        <begin position="293"/>
        <end position="314"/>
    </location>
</feature>
<dbReference type="PANTHER" id="PTHR23508:SF10">
    <property type="entry name" value="CARBOXYLIC ACID TRANSPORTER PROTEIN HOMOLOG"/>
    <property type="match status" value="1"/>
</dbReference>
<dbReference type="InterPro" id="IPR020846">
    <property type="entry name" value="MFS_dom"/>
</dbReference>
<dbReference type="InterPro" id="IPR011701">
    <property type="entry name" value="MFS"/>
</dbReference>
<keyword evidence="4 5" id="KW-0472">Membrane</keyword>
<dbReference type="EMBL" id="AP018817">
    <property type="protein sequence ID" value="BBF69785.1"/>
    <property type="molecule type" value="Genomic_DNA"/>
</dbReference>
<feature type="transmembrane region" description="Helical" evidence="5">
    <location>
        <begin position="116"/>
        <end position="138"/>
    </location>
</feature>
<feature type="transmembrane region" description="Helical" evidence="5">
    <location>
        <begin position="90"/>
        <end position="110"/>
    </location>
</feature>
<reference evidence="7" key="1">
    <citation type="submission" date="2018-07" db="EMBL/GenBank/DDBJ databases">
        <title>Complete genome sequence of Sphingomonas bisphenolicum strain AO1, a bisphenol A degradative bacterium isolated from Japanese farm field.</title>
        <authorList>
            <person name="Murakami M."/>
            <person name="Koh M."/>
            <person name="Koba S."/>
            <person name="Matsumura Y."/>
        </authorList>
    </citation>
    <scope>NUCLEOTIDE SEQUENCE</scope>
    <source>
        <strain evidence="7">AO1</strain>
    </source>
</reference>
<feature type="transmembrane region" description="Helical" evidence="5">
    <location>
        <begin position="62"/>
        <end position="83"/>
    </location>
</feature>
<evidence type="ECO:0000256" key="1">
    <source>
        <dbReference type="ARBA" id="ARBA00004141"/>
    </source>
</evidence>
<dbReference type="PROSITE" id="PS00216">
    <property type="entry name" value="SUGAR_TRANSPORT_1"/>
    <property type="match status" value="1"/>
</dbReference>
<evidence type="ECO:0000256" key="5">
    <source>
        <dbReference type="SAM" id="Phobius"/>
    </source>
</evidence>
<feature type="transmembrane region" description="Helical" evidence="5">
    <location>
        <begin position="382"/>
        <end position="408"/>
    </location>
</feature>
<comment type="subcellular location">
    <subcellularLocation>
        <location evidence="1">Membrane</location>
        <topology evidence="1">Multi-pass membrane protein</topology>
    </subcellularLocation>
</comment>
<dbReference type="Gene3D" id="1.20.1250.20">
    <property type="entry name" value="MFS general substrate transporter like domains"/>
    <property type="match status" value="1"/>
</dbReference>
<feature type="transmembrane region" description="Helical" evidence="5">
    <location>
        <begin position="326"/>
        <end position="343"/>
    </location>
</feature>
<dbReference type="PROSITE" id="PS50850">
    <property type="entry name" value="MFS"/>
    <property type="match status" value="1"/>
</dbReference>
<evidence type="ECO:0000256" key="2">
    <source>
        <dbReference type="ARBA" id="ARBA00022692"/>
    </source>
</evidence>
<feature type="transmembrane region" description="Helical" evidence="5">
    <location>
        <begin position="257"/>
        <end position="287"/>
    </location>
</feature>
<name>A0ABN5WHP6_9SPHN</name>
<protein>
    <submittedName>
        <fullName evidence="7">MFS transporter</fullName>
    </submittedName>
</protein>
<keyword evidence="3 5" id="KW-1133">Transmembrane helix</keyword>
<gene>
    <name evidence="7" type="ORF">SBA_ch1_19850</name>
</gene>
<feature type="transmembrane region" description="Helical" evidence="5">
    <location>
        <begin position="428"/>
        <end position="447"/>
    </location>
</feature>
<evidence type="ECO:0000313" key="8">
    <source>
        <dbReference type="Proteomes" id="UP001059971"/>
    </source>
</evidence>
<dbReference type="InterPro" id="IPR036259">
    <property type="entry name" value="MFS_trans_sf"/>
</dbReference>
<sequence>MHSSASAGSPLLIDQGRIGTRFYVVFVSLSLSLAFELFDFFIVGFLVSAIAPAWQLSFGQSAALLLTASVGAMVGAAAGGVLADRFGRKRILLIGASLYPIAAAAIGLVADGDWVSFALLRFFVGLAYGFGGVAQFALIVELTPTRLRTVLTSASMVPIGIGFVLAPLSMTLLFEPLGWRGLAFLCLAPLLFVPAFWLLIPESPSWLSSKGRTRDAVRAAASLFSLSPDHFTAPAPAVAPTDGEAKPLRLLDFPRQFAFCLLSFGFHSAAVAGILLWGPLVVAMLLGLSPQKAAGYFVLVSVSGLAGRFLFTYLSQRLGRLTTGQIAGYSAAVLIAIAALFPQSELFGIKLFVICLILAALFFDGAFANLQPHPAEIFPVTVAGRGVAVSHVASGLGKVCGPMVLAVLAGTSNVVKPAATAAATTPGFLIMAGFFAIGAAAFTFLGTETHKKPVVV</sequence>
<evidence type="ECO:0000256" key="3">
    <source>
        <dbReference type="ARBA" id="ARBA00022989"/>
    </source>
</evidence>
<keyword evidence="2 5" id="KW-0812">Transmembrane</keyword>
<feature type="transmembrane region" description="Helical" evidence="5">
    <location>
        <begin position="179"/>
        <end position="200"/>
    </location>
</feature>
<keyword evidence="8" id="KW-1185">Reference proteome</keyword>
<dbReference type="PROSITE" id="PS00217">
    <property type="entry name" value="SUGAR_TRANSPORT_2"/>
    <property type="match status" value="1"/>
</dbReference>
<evidence type="ECO:0000256" key="4">
    <source>
        <dbReference type="ARBA" id="ARBA00023136"/>
    </source>
</evidence>
<evidence type="ECO:0000313" key="7">
    <source>
        <dbReference type="EMBL" id="BBF69785.1"/>
    </source>
</evidence>
<organism evidence="7 8">
    <name type="scientific">Sphingomonas bisphenolicum</name>
    <dbReference type="NCBI Taxonomy" id="296544"/>
    <lineage>
        <taxon>Bacteria</taxon>
        <taxon>Pseudomonadati</taxon>
        <taxon>Pseudomonadota</taxon>
        <taxon>Alphaproteobacteria</taxon>
        <taxon>Sphingomonadales</taxon>
        <taxon>Sphingomonadaceae</taxon>
        <taxon>Sphingomonas</taxon>
    </lineage>
</organism>
<feature type="transmembrane region" description="Helical" evidence="5">
    <location>
        <begin position="22"/>
        <end position="50"/>
    </location>
</feature>
<dbReference type="InterPro" id="IPR005829">
    <property type="entry name" value="Sugar_transporter_CS"/>
</dbReference>
<dbReference type="SUPFAM" id="SSF103473">
    <property type="entry name" value="MFS general substrate transporter"/>
    <property type="match status" value="1"/>
</dbReference>
<evidence type="ECO:0000259" key="6">
    <source>
        <dbReference type="PROSITE" id="PS50850"/>
    </source>
</evidence>
<dbReference type="Proteomes" id="UP001059971">
    <property type="component" value="Chromosome 1"/>
</dbReference>
<feature type="transmembrane region" description="Helical" evidence="5">
    <location>
        <begin position="349"/>
        <end position="370"/>
    </location>
</feature>